<dbReference type="Gene3D" id="3.30.470.20">
    <property type="entry name" value="ATP-grasp fold, B domain"/>
    <property type="match status" value="1"/>
</dbReference>
<evidence type="ECO:0000313" key="16">
    <source>
        <dbReference type="Proteomes" id="UP000837675"/>
    </source>
</evidence>
<feature type="domain" description="ATP-grasp" evidence="14">
    <location>
        <begin position="44"/>
        <end position="120"/>
    </location>
</feature>
<evidence type="ECO:0000256" key="10">
    <source>
        <dbReference type="ARBA" id="ARBA00022917"/>
    </source>
</evidence>
<dbReference type="InterPro" id="IPR041107">
    <property type="entry name" value="Rimk_N"/>
</dbReference>
<dbReference type="Gene3D" id="3.40.50.20">
    <property type="match status" value="1"/>
</dbReference>
<evidence type="ECO:0000256" key="8">
    <source>
        <dbReference type="ARBA" id="ARBA00022840"/>
    </source>
</evidence>
<dbReference type="GO" id="GO:0006412">
    <property type="term" value="P:translation"/>
    <property type="evidence" value="ECO:0007669"/>
    <property type="project" value="UniProtKB-KW"/>
</dbReference>
<dbReference type="PANTHER" id="PTHR21621:SF7">
    <property type="entry name" value="RIBOSOMAL PROTEIN BS6--L-GLUTAMATE LIGASE"/>
    <property type="match status" value="1"/>
</dbReference>
<dbReference type="PROSITE" id="PS50975">
    <property type="entry name" value="ATP_GRASP"/>
    <property type="match status" value="1"/>
</dbReference>
<evidence type="ECO:0000256" key="13">
    <source>
        <dbReference type="PROSITE-ProRule" id="PRU00409"/>
    </source>
</evidence>
<dbReference type="Gene3D" id="3.30.1490.20">
    <property type="entry name" value="ATP-grasp fold, A domain"/>
    <property type="match status" value="1"/>
</dbReference>
<comment type="cofactor">
    <cofactor evidence="1">
        <name>Mn(2+)</name>
        <dbReference type="ChEBI" id="CHEBI:29035"/>
    </cofactor>
</comment>
<dbReference type="InterPro" id="IPR013815">
    <property type="entry name" value="ATP_grasp_subdomain_1"/>
</dbReference>
<comment type="catalytic activity">
    <reaction evidence="12">
        <text>N-acetyl-L-aspartate + L-glutamate + ATP = N-acetyl-L-aspartyl-L-glutamate + ADP + phosphate + H(+)</text>
        <dbReference type="Rhea" id="RHEA:40035"/>
        <dbReference type="ChEBI" id="CHEBI:15378"/>
        <dbReference type="ChEBI" id="CHEBI:16953"/>
        <dbReference type="ChEBI" id="CHEBI:29985"/>
        <dbReference type="ChEBI" id="CHEBI:30616"/>
        <dbReference type="ChEBI" id="CHEBI:43474"/>
        <dbReference type="ChEBI" id="CHEBI:76931"/>
        <dbReference type="ChEBI" id="CHEBI:456216"/>
        <dbReference type="EC" id="6.3.2.41"/>
    </reaction>
</comment>
<dbReference type="InterPro" id="IPR011761">
    <property type="entry name" value="ATP-grasp"/>
</dbReference>
<protein>
    <recommendedName>
        <fullName evidence="4">N-acetylaspartylglutamate synthase</fullName>
        <ecNumber evidence="4">6.3.2.41</ecNumber>
    </recommendedName>
</protein>
<dbReference type="NCBIfam" id="TIGR00768">
    <property type="entry name" value="rimK_fam"/>
    <property type="match status" value="1"/>
</dbReference>
<evidence type="ECO:0000256" key="7">
    <source>
        <dbReference type="ARBA" id="ARBA00022741"/>
    </source>
</evidence>
<dbReference type="GO" id="GO:0005524">
    <property type="term" value="F:ATP binding"/>
    <property type="evidence" value="ECO:0007669"/>
    <property type="project" value="UniProtKB-UniRule"/>
</dbReference>
<dbReference type="InterPro" id="IPR004666">
    <property type="entry name" value="Rp_bS6_RimK/Lys_biosynth_LsyX"/>
</dbReference>
<gene>
    <name evidence="15" type="ORF">MHYMCMPASI_00733</name>
</gene>
<dbReference type="SUPFAM" id="SSF56059">
    <property type="entry name" value="Glutathione synthetase ATP-binding domain-like"/>
    <property type="match status" value="1"/>
</dbReference>
<dbReference type="FunFam" id="3.30.1490.20:FF:000005">
    <property type="entry name" value="Probable alpha-L-glutamate ligase 1"/>
    <property type="match status" value="1"/>
</dbReference>
<dbReference type="GO" id="GO:0005737">
    <property type="term" value="C:cytoplasm"/>
    <property type="evidence" value="ECO:0007669"/>
    <property type="project" value="TreeGrafter"/>
</dbReference>
<feature type="non-terminal residue" evidence="15">
    <location>
        <position position="1"/>
    </location>
</feature>
<keyword evidence="11" id="KW-0464">Manganese</keyword>
<dbReference type="GO" id="GO:0046872">
    <property type="term" value="F:metal ion binding"/>
    <property type="evidence" value="ECO:0007669"/>
    <property type="project" value="UniProtKB-KW"/>
</dbReference>
<dbReference type="Pfam" id="PF08443">
    <property type="entry name" value="RimK"/>
    <property type="match status" value="1"/>
</dbReference>
<evidence type="ECO:0000259" key="14">
    <source>
        <dbReference type="PROSITE" id="PS50975"/>
    </source>
</evidence>
<dbReference type="EMBL" id="CAJVAF010000302">
    <property type="protein sequence ID" value="CAG7594073.1"/>
    <property type="molecule type" value="Genomic_DNA"/>
</dbReference>
<keyword evidence="5" id="KW-0436">Ligase</keyword>
<keyword evidence="7 13" id="KW-0547">Nucleotide-binding</keyword>
<evidence type="ECO:0000256" key="3">
    <source>
        <dbReference type="ARBA" id="ARBA00007854"/>
    </source>
</evidence>
<dbReference type="GO" id="GO:0018169">
    <property type="term" value="F:ribosomal S6-glutamic acid ligase activity"/>
    <property type="evidence" value="ECO:0007669"/>
    <property type="project" value="TreeGrafter"/>
</dbReference>
<name>A0A8S4C238_9ACAR</name>
<evidence type="ECO:0000256" key="4">
    <source>
        <dbReference type="ARBA" id="ARBA00012938"/>
    </source>
</evidence>
<comment type="caution">
    <text evidence="15">The sequence shown here is derived from an EMBL/GenBank/DDBJ whole genome shotgun (WGS) entry which is preliminary data.</text>
</comment>
<comment type="similarity">
    <text evidence="3">Belongs to the RimK family.</text>
</comment>
<evidence type="ECO:0000256" key="5">
    <source>
        <dbReference type="ARBA" id="ARBA00022598"/>
    </source>
</evidence>
<proteinExistence type="inferred from homology"/>
<comment type="cofactor">
    <cofactor evidence="2">
        <name>Mg(2+)</name>
        <dbReference type="ChEBI" id="CHEBI:18420"/>
    </cofactor>
</comment>
<evidence type="ECO:0000256" key="11">
    <source>
        <dbReference type="ARBA" id="ARBA00023211"/>
    </source>
</evidence>
<keyword evidence="9" id="KW-0460">Magnesium</keyword>
<dbReference type="PANTHER" id="PTHR21621">
    <property type="entry name" value="RIBOSOMAL PROTEIN S6 MODIFICATION PROTEIN"/>
    <property type="match status" value="1"/>
</dbReference>
<dbReference type="Proteomes" id="UP000837675">
    <property type="component" value="Unassembled WGS sequence"/>
</dbReference>
<keyword evidence="16" id="KW-1185">Reference proteome</keyword>
<evidence type="ECO:0000256" key="9">
    <source>
        <dbReference type="ARBA" id="ARBA00022842"/>
    </source>
</evidence>
<evidence type="ECO:0000256" key="12">
    <source>
        <dbReference type="ARBA" id="ARBA00049321"/>
    </source>
</evidence>
<evidence type="ECO:0000256" key="6">
    <source>
        <dbReference type="ARBA" id="ARBA00022723"/>
    </source>
</evidence>
<keyword evidence="6" id="KW-0479">Metal-binding</keyword>
<keyword evidence="8 13" id="KW-0067">ATP-binding</keyword>
<evidence type="ECO:0000256" key="1">
    <source>
        <dbReference type="ARBA" id="ARBA00001936"/>
    </source>
</evidence>
<organism evidence="15 16">
    <name type="scientific">Hyalomma marginatum</name>
    <dbReference type="NCBI Taxonomy" id="34627"/>
    <lineage>
        <taxon>Eukaryota</taxon>
        <taxon>Metazoa</taxon>
        <taxon>Ecdysozoa</taxon>
        <taxon>Arthropoda</taxon>
        <taxon>Chelicerata</taxon>
        <taxon>Arachnida</taxon>
        <taxon>Acari</taxon>
        <taxon>Parasitiformes</taxon>
        <taxon>Ixodida</taxon>
        <taxon>Ixodoidea</taxon>
        <taxon>Ixodidae</taxon>
        <taxon>Hyalomminae</taxon>
        <taxon>Hyalomma</taxon>
    </lineage>
</organism>
<dbReference type="AlphaFoldDB" id="A0A8S4C238"/>
<evidence type="ECO:0000256" key="2">
    <source>
        <dbReference type="ARBA" id="ARBA00001946"/>
    </source>
</evidence>
<keyword evidence="10" id="KW-0648">Protein biosynthesis</keyword>
<dbReference type="EC" id="6.3.2.41" evidence="4"/>
<dbReference type="Pfam" id="PF18030">
    <property type="entry name" value="Rimk_N"/>
    <property type="match status" value="1"/>
</dbReference>
<evidence type="ECO:0000313" key="15">
    <source>
        <dbReference type="EMBL" id="CAG7594073.1"/>
    </source>
</evidence>
<dbReference type="InterPro" id="IPR013651">
    <property type="entry name" value="ATP-grasp_RimK-type"/>
</dbReference>
<reference evidence="15" key="1">
    <citation type="submission" date="2021-06" db="EMBL/GenBank/DDBJ databases">
        <authorList>
            <person name="Nardi T."/>
            <person name="Nardi T."/>
        </authorList>
    </citation>
    <scope>NUCLEOTIDE SEQUENCE</scope>
</reference>
<sequence length="173" mass="18579">VVPRLKPSMTFYGCALVRQFQALGVFCLNDAVSISNSKDRLKCLQILANKGIDMPITSFANSPEGTKHLIKAVGGVPLIIKLLEGTQGKGVVLAESQKAASSVIGAFKSVEVNILVQEFVREADGCDIRCFVIDDTVFAAMQRKAAYDDFRSNLHLGGSASKVKLSPTESKMA</sequence>
<accession>A0A8S4C238</accession>